<accession>A0ABV3AXH7</accession>
<organism evidence="1 2">
    <name type="scientific">Streptomyces neyagawaensis</name>
    <dbReference type="NCBI Taxonomy" id="42238"/>
    <lineage>
        <taxon>Bacteria</taxon>
        <taxon>Bacillati</taxon>
        <taxon>Actinomycetota</taxon>
        <taxon>Actinomycetes</taxon>
        <taxon>Kitasatosporales</taxon>
        <taxon>Streptomycetaceae</taxon>
        <taxon>Streptomyces</taxon>
    </lineage>
</organism>
<evidence type="ECO:0000313" key="2">
    <source>
        <dbReference type="Proteomes" id="UP001551189"/>
    </source>
</evidence>
<dbReference type="Proteomes" id="UP001551189">
    <property type="component" value="Unassembled WGS sequence"/>
</dbReference>
<evidence type="ECO:0000313" key="1">
    <source>
        <dbReference type="EMBL" id="MEU6801881.1"/>
    </source>
</evidence>
<keyword evidence="2" id="KW-1185">Reference proteome</keyword>
<dbReference type="EMBL" id="JBEYXT010000044">
    <property type="protein sequence ID" value="MEU6801881.1"/>
    <property type="molecule type" value="Genomic_DNA"/>
</dbReference>
<proteinExistence type="predicted"/>
<dbReference type="RefSeq" id="WP_359694478.1">
    <property type="nucleotide sequence ID" value="NZ_JBEYXT010000044.1"/>
</dbReference>
<reference evidence="1 2" key="1">
    <citation type="submission" date="2024-06" db="EMBL/GenBank/DDBJ databases">
        <title>The Natural Products Discovery Center: Release of the First 8490 Sequenced Strains for Exploring Actinobacteria Biosynthetic Diversity.</title>
        <authorList>
            <person name="Kalkreuter E."/>
            <person name="Kautsar S.A."/>
            <person name="Yang D."/>
            <person name="Bader C.D."/>
            <person name="Teijaro C.N."/>
            <person name="Fluegel L."/>
            <person name="Davis C.M."/>
            <person name="Simpson J.R."/>
            <person name="Lauterbach L."/>
            <person name="Steele A.D."/>
            <person name="Gui C."/>
            <person name="Meng S."/>
            <person name="Li G."/>
            <person name="Viehrig K."/>
            <person name="Ye F."/>
            <person name="Su P."/>
            <person name="Kiefer A.F."/>
            <person name="Nichols A."/>
            <person name="Cepeda A.J."/>
            <person name="Yan W."/>
            <person name="Fan B."/>
            <person name="Jiang Y."/>
            <person name="Adhikari A."/>
            <person name="Zheng C.-J."/>
            <person name="Schuster L."/>
            <person name="Cowan T.M."/>
            <person name="Smanski M.J."/>
            <person name="Chevrette M.G."/>
            <person name="De Carvalho L.P.S."/>
            <person name="Shen B."/>
        </authorList>
    </citation>
    <scope>NUCLEOTIDE SEQUENCE [LARGE SCALE GENOMIC DNA]</scope>
    <source>
        <strain evidence="1 2">NPDC046851</strain>
    </source>
</reference>
<protein>
    <submittedName>
        <fullName evidence="1">Uncharacterized protein</fullName>
    </submittedName>
</protein>
<sequence>MNLQPSVEELAVKNRTAAANARRRPERLLALTTEEAVEQLDQALRAVGIILPSLGIDPVTGASEQPFPLVRLGCCNMTVAARLAAVLRKAAET</sequence>
<comment type="caution">
    <text evidence="1">The sequence shown here is derived from an EMBL/GenBank/DDBJ whole genome shotgun (WGS) entry which is preliminary data.</text>
</comment>
<name>A0ABV3AXH7_9ACTN</name>
<gene>
    <name evidence="1" type="ORF">ABZ931_12820</name>
</gene>